<name>A0A176Z7Q8_9BRAD</name>
<protein>
    <recommendedName>
        <fullName evidence="4">Cupin</fullName>
    </recommendedName>
</protein>
<evidence type="ECO:0008006" key="4">
    <source>
        <dbReference type="Google" id="ProtNLM"/>
    </source>
</evidence>
<evidence type="ECO:0000313" key="2">
    <source>
        <dbReference type="EMBL" id="OAF15746.1"/>
    </source>
</evidence>
<dbReference type="Pfam" id="PF14499">
    <property type="entry name" value="DUF4437"/>
    <property type="match status" value="1"/>
</dbReference>
<organism evidence="2 3">
    <name type="scientific">Bradyrhizobium neotropicale</name>
    <dbReference type="NCBI Taxonomy" id="1497615"/>
    <lineage>
        <taxon>Bacteria</taxon>
        <taxon>Pseudomonadati</taxon>
        <taxon>Pseudomonadota</taxon>
        <taxon>Alphaproteobacteria</taxon>
        <taxon>Hyphomicrobiales</taxon>
        <taxon>Nitrobacteraceae</taxon>
        <taxon>Bradyrhizobium</taxon>
    </lineage>
</organism>
<feature type="signal peptide" evidence="1">
    <location>
        <begin position="1"/>
        <end position="26"/>
    </location>
</feature>
<dbReference type="InterPro" id="IPR014710">
    <property type="entry name" value="RmlC-like_jellyroll"/>
</dbReference>
<evidence type="ECO:0000313" key="3">
    <source>
        <dbReference type="Proteomes" id="UP000077173"/>
    </source>
</evidence>
<dbReference type="InterPro" id="IPR011051">
    <property type="entry name" value="RmlC_Cupin_sf"/>
</dbReference>
<proteinExistence type="predicted"/>
<reference evidence="2 3" key="1">
    <citation type="submission" date="2016-02" db="EMBL/GenBank/DDBJ databases">
        <title>Draft genome sequence of the strain BR 10247T Bradyrhizobium neotropicale isolated from nodules of Centrolobium paraense.</title>
        <authorList>
            <person name="Simoes-Araujo J.L."/>
            <person name="Barauna A.C."/>
            <person name="Silva K."/>
            <person name="Zilli J.E."/>
        </authorList>
    </citation>
    <scope>NUCLEOTIDE SEQUENCE [LARGE SCALE GENOMIC DNA]</scope>
    <source>
        <strain evidence="2 3">BR 10247</strain>
    </source>
</reference>
<feature type="chain" id="PRO_5008055546" description="Cupin" evidence="1">
    <location>
        <begin position="27"/>
        <end position="162"/>
    </location>
</feature>
<dbReference type="CDD" id="cd06989">
    <property type="entry name" value="cupin_DRT102"/>
    <property type="match status" value="1"/>
</dbReference>
<dbReference type="SUPFAM" id="SSF51182">
    <property type="entry name" value="RmlC-like cupins"/>
    <property type="match status" value="1"/>
</dbReference>
<dbReference type="AlphaFoldDB" id="A0A176Z7Q8"/>
<keyword evidence="3" id="KW-1185">Reference proteome</keyword>
<comment type="caution">
    <text evidence="2">The sequence shown here is derived from an EMBL/GenBank/DDBJ whole genome shotgun (WGS) entry which is preliminary data.</text>
</comment>
<dbReference type="EMBL" id="LSEF01000061">
    <property type="protein sequence ID" value="OAF15746.1"/>
    <property type="molecule type" value="Genomic_DNA"/>
</dbReference>
<evidence type="ECO:0000256" key="1">
    <source>
        <dbReference type="SAM" id="SignalP"/>
    </source>
</evidence>
<dbReference type="InterPro" id="IPR028013">
    <property type="entry name" value="DUF4437"/>
</dbReference>
<sequence length="162" mass="17363">MNRHSLFNIVAMTAIGLAALTGSAVGQETGEHKLITPQDVKWGPAPPSLPPGAQSAVLYGDPSKEGLFAFRLKVPQGYHIAPHTHPKPEIVTVLSGTARLGMGTTANHDKAQALPTGSFFALHPGTEHYFFADEDTVLQINSTGPWGINYINPKDDPRTKTQ</sequence>
<gene>
    <name evidence="2" type="ORF">AXW67_15040</name>
</gene>
<dbReference type="Gene3D" id="2.60.120.10">
    <property type="entry name" value="Jelly Rolls"/>
    <property type="match status" value="1"/>
</dbReference>
<keyword evidence="1" id="KW-0732">Signal</keyword>
<dbReference type="RefSeq" id="WP_063679335.1">
    <property type="nucleotide sequence ID" value="NZ_LSEF01000061.1"/>
</dbReference>
<dbReference type="Proteomes" id="UP000077173">
    <property type="component" value="Unassembled WGS sequence"/>
</dbReference>
<dbReference type="GeneID" id="32585712"/>
<accession>A0A176Z7Q8</accession>